<proteinExistence type="predicted"/>
<accession>A0A8K0DZW2</accession>
<evidence type="ECO:0000313" key="2">
    <source>
        <dbReference type="Proteomes" id="UP000796880"/>
    </source>
</evidence>
<comment type="caution">
    <text evidence="1">The sequence shown here is derived from an EMBL/GenBank/DDBJ whole genome shotgun (WGS) entry which is preliminary data.</text>
</comment>
<reference evidence="1" key="1">
    <citation type="submission" date="2020-03" db="EMBL/GenBank/DDBJ databases">
        <title>A high-quality chromosome-level genome assembly of a woody plant with both climbing and erect habits, Rhamnella rubrinervis.</title>
        <authorList>
            <person name="Lu Z."/>
            <person name="Yang Y."/>
            <person name="Zhu X."/>
            <person name="Sun Y."/>
        </authorList>
    </citation>
    <scope>NUCLEOTIDE SEQUENCE</scope>
    <source>
        <strain evidence="1">BYM</strain>
        <tissue evidence="1">Leaf</tissue>
    </source>
</reference>
<dbReference type="EMBL" id="VOIH02000009">
    <property type="protein sequence ID" value="KAF3438248.1"/>
    <property type="molecule type" value="Genomic_DNA"/>
</dbReference>
<name>A0A8K0DZW2_9ROSA</name>
<gene>
    <name evidence="1" type="ORF">FNV43_RR21009</name>
</gene>
<protein>
    <submittedName>
        <fullName evidence="1">Uncharacterized protein</fullName>
    </submittedName>
</protein>
<organism evidence="1 2">
    <name type="scientific">Rhamnella rubrinervis</name>
    <dbReference type="NCBI Taxonomy" id="2594499"/>
    <lineage>
        <taxon>Eukaryota</taxon>
        <taxon>Viridiplantae</taxon>
        <taxon>Streptophyta</taxon>
        <taxon>Embryophyta</taxon>
        <taxon>Tracheophyta</taxon>
        <taxon>Spermatophyta</taxon>
        <taxon>Magnoliopsida</taxon>
        <taxon>eudicotyledons</taxon>
        <taxon>Gunneridae</taxon>
        <taxon>Pentapetalae</taxon>
        <taxon>rosids</taxon>
        <taxon>fabids</taxon>
        <taxon>Rosales</taxon>
        <taxon>Rhamnaceae</taxon>
        <taxon>rhamnoid group</taxon>
        <taxon>Rhamneae</taxon>
        <taxon>Rhamnella</taxon>
    </lineage>
</organism>
<dbReference type="Proteomes" id="UP000796880">
    <property type="component" value="Unassembled WGS sequence"/>
</dbReference>
<evidence type="ECO:0000313" key="1">
    <source>
        <dbReference type="EMBL" id="KAF3438248.1"/>
    </source>
</evidence>
<dbReference type="OrthoDB" id="1828717at2759"/>
<sequence>MVLGMVAALHSVLDLSESVHSVVHTYVGTRLRLDVVGRIGLPRGAVLMVSSMASERQRLSVTHVCCPAHRWRATLQHTGAGMMGVGSKGSMAGGAVLEALHERVTRVENFLGAPRSDDAVSLAVQFERAGTEMRELS</sequence>
<dbReference type="AlphaFoldDB" id="A0A8K0DZW2"/>
<keyword evidence="2" id="KW-1185">Reference proteome</keyword>